<name>A0A0H5DQA6_9BACT</name>
<evidence type="ECO:0000313" key="2">
    <source>
        <dbReference type="Proteomes" id="UP000220251"/>
    </source>
</evidence>
<organism evidence="1 2">
    <name type="scientific">Estrella lausannensis</name>
    <dbReference type="NCBI Taxonomy" id="483423"/>
    <lineage>
        <taxon>Bacteria</taxon>
        <taxon>Pseudomonadati</taxon>
        <taxon>Chlamydiota</taxon>
        <taxon>Chlamydiia</taxon>
        <taxon>Parachlamydiales</taxon>
        <taxon>Candidatus Criblamydiaceae</taxon>
        <taxon>Estrella</taxon>
    </lineage>
</organism>
<dbReference type="AlphaFoldDB" id="A0A0H5DQA6"/>
<keyword evidence="2" id="KW-1185">Reference proteome</keyword>
<dbReference type="EMBL" id="CWGJ01000011">
    <property type="protein sequence ID" value="CRX38243.1"/>
    <property type="molecule type" value="Genomic_DNA"/>
</dbReference>
<reference evidence="2" key="1">
    <citation type="submission" date="2015-06" db="EMBL/GenBank/DDBJ databases">
        <authorList>
            <person name="Bertelli C."/>
        </authorList>
    </citation>
    <scope>NUCLEOTIDE SEQUENCE [LARGE SCALE GENOMIC DNA]</scope>
    <source>
        <strain evidence="2">CRIB-30</strain>
    </source>
</reference>
<evidence type="ECO:0000313" key="1">
    <source>
        <dbReference type="EMBL" id="CRX38243.1"/>
    </source>
</evidence>
<sequence length="53" mass="6299">MEYFFHLVIKNYMNPLSKALSYRFSHHADNTKNSLRNLKSLAELNLLCEQAFH</sequence>
<accession>A0A0H5DQA6</accession>
<gene>
    <name evidence="1" type="ORF">ELAC_0894</name>
</gene>
<protein>
    <submittedName>
        <fullName evidence="1">Uncharacterized protein</fullName>
    </submittedName>
</protein>
<proteinExistence type="predicted"/>
<dbReference type="Proteomes" id="UP000220251">
    <property type="component" value="Unassembled WGS sequence"/>
</dbReference>